<dbReference type="EMBL" id="CDHK01000006">
    <property type="protein sequence ID" value="CEJ58553.1"/>
    <property type="molecule type" value="Genomic_DNA"/>
</dbReference>
<reference evidence="2" key="1">
    <citation type="journal article" date="2015" name="Genome Announc.">
        <title>Draft genome sequence of the fungus Penicillium brasilianum MG11.</title>
        <authorList>
            <person name="Horn F."/>
            <person name="Linde J."/>
            <person name="Mattern D.J."/>
            <person name="Walther G."/>
            <person name="Guthke R."/>
            <person name="Brakhage A.A."/>
            <person name="Valiante V."/>
        </authorList>
    </citation>
    <scope>NUCLEOTIDE SEQUENCE [LARGE SCALE GENOMIC DNA]</scope>
    <source>
        <strain evidence="2">MG11</strain>
    </source>
</reference>
<dbReference type="AlphaFoldDB" id="A0A0F7TP74"/>
<evidence type="ECO:0000313" key="1">
    <source>
        <dbReference type="EMBL" id="CEJ58553.1"/>
    </source>
</evidence>
<sequence length="216" mass="25103">MVNIETGDWILFERTKAVKRTINWSESGPTSSDYYFQRARWAKQIGGFKDEQNECNLFIAAEFYEKEYIDMWPGQNLSEFPHDTCLFRVDERFHYGQGMNEANRYIVSHPQNRVDIHQGRFRSNNAAVALLAAGNLMPDVKVGEITIQLDEKFFNTLVDTGVTLIGDKLRVFEKPQPPKNQGEFFKKFGRNKPLWYVEPATFRKPIDEPEKTKPGN</sequence>
<name>A0A0F7TP74_PENBI</name>
<keyword evidence="2" id="KW-1185">Reference proteome</keyword>
<evidence type="ECO:0000313" key="2">
    <source>
        <dbReference type="Proteomes" id="UP000042958"/>
    </source>
</evidence>
<dbReference type="Proteomes" id="UP000042958">
    <property type="component" value="Unassembled WGS sequence"/>
</dbReference>
<protein>
    <submittedName>
        <fullName evidence="1">Uncharacterized protein</fullName>
    </submittedName>
</protein>
<proteinExistence type="predicted"/>
<organism evidence="1 2">
    <name type="scientific">Penicillium brasilianum</name>
    <dbReference type="NCBI Taxonomy" id="104259"/>
    <lineage>
        <taxon>Eukaryota</taxon>
        <taxon>Fungi</taxon>
        <taxon>Dikarya</taxon>
        <taxon>Ascomycota</taxon>
        <taxon>Pezizomycotina</taxon>
        <taxon>Eurotiomycetes</taxon>
        <taxon>Eurotiomycetidae</taxon>
        <taxon>Eurotiales</taxon>
        <taxon>Aspergillaceae</taxon>
        <taxon>Penicillium</taxon>
    </lineage>
</organism>
<gene>
    <name evidence="1" type="ORF">PMG11_07207</name>
</gene>
<accession>A0A0F7TP74</accession>